<feature type="compositionally biased region" description="Low complexity" evidence="1">
    <location>
        <begin position="170"/>
        <end position="180"/>
    </location>
</feature>
<evidence type="ECO:0000256" key="1">
    <source>
        <dbReference type="SAM" id="MobiDB-lite"/>
    </source>
</evidence>
<feature type="region of interest" description="Disordered" evidence="1">
    <location>
        <begin position="143"/>
        <end position="230"/>
    </location>
</feature>
<protein>
    <submittedName>
        <fullName evidence="2">Uncharacterized protein</fullName>
    </submittedName>
</protein>
<evidence type="ECO:0000313" key="3">
    <source>
        <dbReference type="Proteomes" id="UP000237438"/>
    </source>
</evidence>
<name>A0A2S4PPL8_9PEZI</name>
<sequence length="230" mass="25118">MLKYSELQRAFAANPSPGSLKDARSLWDDRLLESSAVLFSPCQHSQPITLQLTLRTRNETPIAMFQPAGFGSFHSTQPPNAGNTDAQGHVTHSVLLAELSKMYDSLVQKMVMENGALLGSLRADNKVLKDEIDSLRREVRSTYLANRTPDGVPDKEATATETTNKRKDSTMPSTSNPPTTQRNLPQRPTFQTKAQTAPLISAIAAINAPSASKPAEWEVVGHKKAKKNAP</sequence>
<gene>
    <name evidence="2" type="ORF">EPUL_006036</name>
</gene>
<feature type="compositionally biased region" description="Basic and acidic residues" evidence="1">
    <location>
        <begin position="152"/>
        <end position="169"/>
    </location>
</feature>
<accession>A0A2S4PPL8</accession>
<dbReference type="AlphaFoldDB" id="A0A2S4PPL8"/>
<evidence type="ECO:0000313" key="2">
    <source>
        <dbReference type="EMBL" id="POS83981.1"/>
    </source>
</evidence>
<proteinExistence type="predicted"/>
<organism evidence="2 3">
    <name type="scientific">Erysiphe pulchra</name>
    <dbReference type="NCBI Taxonomy" id="225359"/>
    <lineage>
        <taxon>Eukaryota</taxon>
        <taxon>Fungi</taxon>
        <taxon>Dikarya</taxon>
        <taxon>Ascomycota</taxon>
        <taxon>Pezizomycotina</taxon>
        <taxon>Leotiomycetes</taxon>
        <taxon>Erysiphales</taxon>
        <taxon>Erysiphaceae</taxon>
        <taxon>Erysiphe</taxon>
    </lineage>
</organism>
<dbReference type="EMBL" id="PEDP01001243">
    <property type="protein sequence ID" value="POS83981.1"/>
    <property type="molecule type" value="Genomic_DNA"/>
</dbReference>
<comment type="caution">
    <text evidence="2">The sequence shown here is derived from an EMBL/GenBank/DDBJ whole genome shotgun (WGS) entry which is preliminary data.</text>
</comment>
<keyword evidence="3" id="KW-1185">Reference proteome</keyword>
<feature type="compositionally biased region" description="Polar residues" evidence="1">
    <location>
        <begin position="181"/>
        <end position="195"/>
    </location>
</feature>
<feature type="compositionally biased region" description="Low complexity" evidence="1">
    <location>
        <begin position="197"/>
        <end position="214"/>
    </location>
</feature>
<reference evidence="2 3" key="1">
    <citation type="submission" date="2017-10" db="EMBL/GenBank/DDBJ databases">
        <title>Development of genomic resources for the powdery mildew, Erysiphe pulchra.</title>
        <authorList>
            <person name="Wadl P.A."/>
            <person name="Mack B.M."/>
            <person name="Moore G."/>
            <person name="Beltz S.B."/>
        </authorList>
    </citation>
    <scope>NUCLEOTIDE SEQUENCE [LARGE SCALE GENOMIC DNA]</scope>
    <source>
        <strain evidence="2">Cflorida</strain>
    </source>
</reference>
<dbReference type="Proteomes" id="UP000237438">
    <property type="component" value="Unassembled WGS sequence"/>
</dbReference>
<dbReference type="OrthoDB" id="10456694at2759"/>